<feature type="compositionally biased region" description="Low complexity" evidence="1">
    <location>
        <begin position="130"/>
        <end position="144"/>
    </location>
</feature>
<feature type="region of interest" description="Disordered" evidence="1">
    <location>
        <begin position="117"/>
        <end position="162"/>
    </location>
</feature>
<evidence type="ECO:0000256" key="1">
    <source>
        <dbReference type="SAM" id="MobiDB-lite"/>
    </source>
</evidence>
<accession>A0A7N0TCZ7</accession>
<feature type="compositionally biased region" description="Basic and acidic residues" evidence="1">
    <location>
        <begin position="117"/>
        <end position="129"/>
    </location>
</feature>
<dbReference type="OMA" id="ATWIHHQ"/>
<organism evidence="2 3">
    <name type="scientific">Kalanchoe fedtschenkoi</name>
    <name type="common">Lavender scallops</name>
    <name type="synonym">South American air plant</name>
    <dbReference type="NCBI Taxonomy" id="63787"/>
    <lineage>
        <taxon>Eukaryota</taxon>
        <taxon>Viridiplantae</taxon>
        <taxon>Streptophyta</taxon>
        <taxon>Embryophyta</taxon>
        <taxon>Tracheophyta</taxon>
        <taxon>Spermatophyta</taxon>
        <taxon>Magnoliopsida</taxon>
        <taxon>eudicotyledons</taxon>
        <taxon>Gunneridae</taxon>
        <taxon>Pentapetalae</taxon>
        <taxon>Saxifragales</taxon>
        <taxon>Crassulaceae</taxon>
        <taxon>Kalanchoe</taxon>
    </lineage>
</organism>
<protein>
    <submittedName>
        <fullName evidence="2">Uncharacterized protein</fullName>
    </submittedName>
</protein>
<dbReference type="EnsemblPlants" id="Kaladp0033s0126.1.v1.1">
    <property type="protein sequence ID" value="Kaladp0033s0126.1.v1.1.CDS.1"/>
    <property type="gene ID" value="Kaladp0033s0126.v1.1"/>
</dbReference>
<dbReference type="PANTHER" id="PTHR35486:SF1">
    <property type="entry name" value="OS02G0689500 PROTEIN"/>
    <property type="match status" value="1"/>
</dbReference>
<feature type="region of interest" description="Disordered" evidence="1">
    <location>
        <begin position="71"/>
        <end position="100"/>
    </location>
</feature>
<name>A0A7N0TCZ7_KALFE</name>
<keyword evidence="3" id="KW-1185">Reference proteome</keyword>
<dbReference type="Gramene" id="Kaladp0033s0126.1.v1.1">
    <property type="protein sequence ID" value="Kaladp0033s0126.1.v1.1.CDS.1"/>
    <property type="gene ID" value="Kaladp0033s0126.v1.1"/>
</dbReference>
<sequence length="279" mass="31278">MRCRIHASDSTSTVGVCATCLRHRLLSLVAAQPHRSHHHLHSASPRRKSDFDHHQQPFLFPRSVSPYVPRGSKLHHAPLPEPRFYSTPQIGHPPANHKHRGRFSFISSLFRPRSDKSDFGLEFPRDPRETTSTATTTSSSWFSSIRRRHKSKPPKTTSGHRLPRGVVVLDRGMTPERMSCADGSEFDEPRIDFMSDSCKRTPARSAKPGSNMSGMAFCMSPLVRASPARLWNQKSAPTDIVGYSGEIRSVGYPNLSTASSYCANRSRKLADFGRVSHRH</sequence>
<dbReference type="Proteomes" id="UP000594263">
    <property type="component" value="Unplaced"/>
</dbReference>
<proteinExistence type="predicted"/>
<dbReference type="PANTHER" id="PTHR35486">
    <property type="entry name" value="EXPRESSED PROTEIN"/>
    <property type="match status" value="1"/>
</dbReference>
<dbReference type="AlphaFoldDB" id="A0A7N0TCZ7"/>
<evidence type="ECO:0000313" key="3">
    <source>
        <dbReference type="Proteomes" id="UP000594263"/>
    </source>
</evidence>
<evidence type="ECO:0000313" key="2">
    <source>
        <dbReference type="EnsemblPlants" id="Kaladp0033s0126.1.v1.1.CDS.1"/>
    </source>
</evidence>
<reference evidence="2" key="1">
    <citation type="submission" date="2021-01" db="UniProtKB">
        <authorList>
            <consortium name="EnsemblPlants"/>
        </authorList>
    </citation>
    <scope>IDENTIFICATION</scope>
</reference>